<gene>
    <name evidence="4" type="ORF">B0J15DRAFT_454727</name>
</gene>
<proteinExistence type="predicted"/>
<keyword evidence="2" id="KW-0732">Signal</keyword>
<dbReference type="PANTHER" id="PTHR43283:SF11">
    <property type="entry name" value="BETA-LACTAMASE-RELATED DOMAIN-CONTAINING PROTEIN"/>
    <property type="match status" value="1"/>
</dbReference>
<dbReference type="InterPro" id="IPR050789">
    <property type="entry name" value="Diverse_Enzym_Activities"/>
</dbReference>
<name>A0A9P9JQT9_FUSSL</name>
<dbReference type="GO" id="GO:0016787">
    <property type="term" value="F:hydrolase activity"/>
    <property type="evidence" value="ECO:0007669"/>
    <property type="project" value="UniProtKB-KW"/>
</dbReference>
<dbReference type="SUPFAM" id="SSF56601">
    <property type="entry name" value="beta-lactamase/transpeptidase-like"/>
    <property type="match status" value="1"/>
</dbReference>
<reference evidence="4" key="1">
    <citation type="journal article" date="2021" name="Nat. Commun.">
        <title>Genetic determinants of endophytism in the Arabidopsis root mycobiome.</title>
        <authorList>
            <person name="Mesny F."/>
            <person name="Miyauchi S."/>
            <person name="Thiergart T."/>
            <person name="Pickel B."/>
            <person name="Atanasova L."/>
            <person name="Karlsson M."/>
            <person name="Huettel B."/>
            <person name="Barry K.W."/>
            <person name="Haridas S."/>
            <person name="Chen C."/>
            <person name="Bauer D."/>
            <person name="Andreopoulos W."/>
            <person name="Pangilinan J."/>
            <person name="LaButti K."/>
            <person name="Riley R."/>
            <person name="Lipzen A."/>
            <person name="Clum A."/>
            <person name="Drula E."/>
            <person name="Henrissat B."/>
            <person name="Kohler A."/>
            <person name="Grigoriev I.V."/>
            <person name="Martin F.M."/>
            <person name="Hacquard S."/>
        </authorList>
    </citation>
    <scope>NUCLEOTIDE SEQUENCE</scope>
    <source>
        <strain evidence="4">FSSC 5 MPI-SDFR-AT-0091</strain>
    </source>
</reference>
<dbReference type="Proteomes" id="UP000736672">
    <property type="component" value="Unassembled WGS sequence"/>
</dbReference>
<organism evidence="4 5">
    <name type="scientific">Fusarium solani</name>
    <name type="common">Filamentous fungus</name>
    <dbReference type="NCBI Taxonomy" id="169388"/>
    <lineage>
        <taxon>Eukaryota</taxon>
        <taxon>Fungi</taxon>
        <taxon>Dikarya</taxon>
        <taxon>Ascomycota</taxon>
        <taxon>Pezizomycotina</taxon>
        <taxon>Sordariomycetes</taxon>
        <taxon>Hypocreomycetidae</taxon>
        <taxon>Hypocreales</taxon>
        <taxon>Nectriaceae</taxon>
        <taxon>Fusarium</taxon>
        <taxon>Fusarium solani species complex</taxon>
    </lineage>
</organism>
<dbReference type="EMBL" id="JAGTJS010000026">
    <property type="protein sequence ID" value="KAH7234297.1"/>
    <property type="molecule type" value="Genomic_DNA"/>
</dbReference>
<feature type="signal peptide" evidence="2">
    <location>
        <begin position="1"/>
        <end position="25"/>
    </location>
</feature>
<protein>
    <submittedName>
        <fullName evidence="4">Beta-lactamase family protein</fullName>
    </submittedName>
</protein>
<dbReference type="AlphaFoldDB" id="A0A9P9JQT9"/>
<feature type="chain" id="PRO_5040153778" evidence="2">
    <location>
        <begin position="26"/>
        <end position="441"/>
    </location>
</feature>
<dbReference type="Gene3D" id="3.40.710.10">
    <property type="entry name" value="DD-peptidase/beta-lactamase superfamily"/>
    <property type="match status" value="1"/>
</dbReference>
<feature type="domain" description="Beta-lactamase-related" evidence="3">
    <location>
        <begin position="77"/>
        <end position="421"/>
    </location>
</feature>
<evidence type="ECO:0000313" key="5">
    <source>
        <dbReference type="Proteomes" id="UP000736672"/>
    </source>
</evidence>
<dbReference type="InterPro" id="IPR001466">
    <property type="entry name" value="Beta-lactam-related"/>
</dbReference>
<evidence type="ECO:0000256" key="1">
    <source>
        <dbReference type="ARBA" id="ARBA00022801"/>
    </source>
</evidence>
<keyword evidence="1" id="KW-0378">Hydrolase</keyword>
<dbReference type="InterPro" id="IPR012338">
    <property type="entry name" value="Beta-lactam/transpept-like"/>
</dbReference>
<evidence type="ECO:0000256" key="2">
    <source>
        <dbReference type="SAM" id="SignalP"/>
    </source>
</evidence>
<evidence type="ECO:0000313" key="4">
    <source>
        <dbReference type="EMBL" id="KAH7234297.1"/>
    </source>
</evidence>
<dbReference type="PANTHER" id="PTHR43283">
    <property type="entry name" value="BETA-LACTAMASE-RELATED"/>
    <property type="match status" value="1"/>
</dbReference>
<dbReference type="OrthoDB" id="5946976at2759"/>
<evidence type="ECO:0000259" key="3">
    <source>
        <dbReference type="Pfam" id="PF00144"/>
    </source>
</evidence>
<dbReference type="Pfam" id="PF00144">
    <property type="entry name" value="Beta-lactamase"/>
    <property type="match status" value="1"/>
</dbReference>
<accession>A0A9P9JQT9</accession>
<comment type="caution">
    <text evidence="4">The sequence shown here is derived from an EMBL/GenBank/DDBJ whole genome shotgun (WGS) entry which is preliminary data.</text>
</comment>
<sequence length="441" mass="48660">MWFTHGTALPSLSFCFLAALPLVSGKGNPRDVLRYGTPQSVGMNPKPLRQMVSNLTAYTHAGNYSAASHYQIHPIEPGGVVIVGHAGTIVSEFAFGKRSLYADANGTLLPDRLQEDATVDTIYDIASLTKLFTTVAVLKQIDAGKIRLQERVSKYVPSFRVNGKKNITILMLLTHTSGFDADPVPPLYSDAYKTHAERIDAILGQHLLNSPGSTFLYSDLNFMTLMIVLETVTGRKLDVLIREITTSLDMHSTFFNKNNVEGSKNPYYRRAAVQEFQIEVLGSGEPARPQPVRGTVHDENAWALGGVSGHAGLFSTVRDTARFCQMILNNGTYGGRRILSKKAVDLIFTNFNAHFNDIDSYHGAGFELDQYYTTGPLNTTLVASHTGFTGTSLVVDRGRDLFYIQFSNRIHPTRTWSSNNIVRKAIGYWVGTSLGLNLQFP</sequence>
<keyword evidence="5" id="KW-1185">Reference proteome</keyword>